<keyword evidence="2" id="KW-1185">Reference proteome</keyword>
<evidence type="ECO:0000313" key="2">
    <source>
        <dbReference type="Proteomes" id="UP000182063"/>
    </source>
</evidence>
<dbReference type="EMBL" id="CP018221">
    <property type="protein sequence ID" value="API58533.1"/>
    <property type="molecule type" value="Genomic_DNA"/>
</dbReference>
<dbReference type="AlphaFoldDB" id="A0A1L3ZSD4"/>
<dbReference type="Proteomes" id="UP000182063">
    <property type="component" value="Chromosome"/>
</dbReference>
<proteinExistence type="predicted"/>
<evidence type="ECO:0000313" key="1">
    <source>
        <dbReference type="EMBL" id="API58533.1"/>
    </source>
</evidence>
<sequence>METQSVASTPAPGAQGSAALSISQEVRRSYNNANPGLYARCNSGIQVGGYYNSERNFTAYASYVKDLRIVGPVSAWGAVGLATGYERHRITPIALVGGKLDLGDRLALRVGYAPKVAKANDTHLVHFALEWRLGR</sequence>
<dbReference type="KEGG" id="sphj:BSL82_03760"/>
<gene>
    <name evidence="1" type="ORF">BSL82_03760</name>
</gene>
<reference evidence="2" key="1">
    <citation type="submission" date="2016-11" db="EMBL/GenBank/DDBJ databases">
        <title>Complete Genome Sequence of alachlor-degrading Sphingomonas sp. strain JJ-A5.</title>
        <authorList>
            <person name="Lee H."/>
            <person name="Ka J.-O."/>
        </authorList>
    </citation>
    <scope>NUCLEOTIDE SEQUENCE [LARGE SCALE GENOMIC DNA]</scope>
    <source>
        <strain evidence="2">JJ-A5</strain>
    </source>
</reference>
<protein>
    <submittedName>
        <fullName evidence="1">Uncharacterized protein</fullName>
    </submittedName>
</protein>
<dbReference type="STRING" id="1921510.BSL82_03760"/>
<accession>A0A1L3ZSD4</accession>
<organism evidence="1 2">
    <name type="scientific">Tardibacter chloracetimidivorans</name>
    <dbReference type="NCBI Taxonomy" id="1921510"/>
    <lineage>
        <taxon>Bacteria</taxon>
        <taxon>Pseudomonadati</taxon>
        <taxon>Pseudomonadota</taxon>
        <taxon>Alphaproteobacteria</taxon>
        <taxon>Sphingomonadales</taxon>
        <taxon>Sphingomonadaceae</taxon>
        <taxon>Tardibacter</taxon>
    </lineage>
</organism>
<name>A0A1L3ZSD4_9SPHN</name>